<evidence type="ECO:0000256" key="2">
    <source>
        <dbReference type="ARBA" id="ARBA00004613"/>
    </source>
</evidence>
<dbReference type="EMBL" id="JARKHS020036325">
    <property type="protein sequence ID" value="KAK8756316.1"/>
    <property type="molecule type" value="Genomic_DNA"/>
</dbReference>
<dbReference type="PANTHER" id="PTHR11575:SF24">
    <property type="entry name" value="5'-NUCLEOTIDASE"/>
    <property type="match status" value="1"/>
</dbReference>
<keyword evidence="6" id="KW-0732">Signal</keyword>
<evidence type="ECO:0000313" key="9">
    <source>
        <dbReference type="EMBL" id="KAK8756316.1"/>
    </source>
</evidence>
<sequence>MYLRLSKVICMFPVRADFQRTQYSYETYIFFFSGKVQILPEADSINAEIKVLMKKNISVFILVSHVGFDVDQQLAEKCPELDLIVGGHTNTFLYTGKPPVGDSPEGPYPYIYNRTSGNTSCLIVQDFRFGKYLGYLELEITRKGDIVGWSGNPILLNQSWPEDEEMLQALEPYKEIVQAAVNRVVGSSKVLLEANEKLCRYKECNSANLMADSFLDYYTDRNSPVKDAWSIVNAAIINGGIARDSIRQKPNVTLGDLLGAMPYDSDLAIMNISGYHLQQMFEYSVVNFTWWPDLNGKFLQVSGARVVYNFSLPNWCRVVSLKVLCANCSVPVYEDVSDNKTYSIVTTMFIANGGDGFTFDESVTKRTEGVSAFDVFTKYVTKISPIKTPEEDRVVVQDLPERPNITTTPAPTTTTVTPSVMARDDWRAMRRNFLW</sequence>
<keyword evidence="7" id="KW-0547">Nucleotide-binding</keyword>
<dbReference type="Proteomes" id="UP001321473">
    <property type="component" value="Unassembled WGS sequence"/>
</dbReference>
<evidence type="ECO:0000313" key="10">
    <source>
        <dbReference type="Proteomes" id="UP001321473"/>
    </source>
</evidence>
<dbReference type="GO" id="GO:0005576">
    <property type="term" value="C:extracellular region"/>
    <property type="evidence" value="ECO:0007669"/>
    <property type="project" value="UniProtKB-SubCell"/>
</dbReference>
<evidence type="ECO:0000256" key="1">
    <source>
        <dbReference type="ARBA" id="ARBA00000815"/>
    </source>
</evidence>
<dbReference type="EC" id="3.1.3.5" evidence="4"/>
<dbReference type="InterPro" id="IPR036907">
    <property type="entry name" value="5'-Nucleotdase_C_sf"/>
</dbReference>
<evidence type="ECO:0000259" key="8">
    <source>
        <dbReference type="Pfam" id="PF02872"/>
    </source>
</evidence>
<keyword evidence="10" id="KW-1185">Reference proteome</keyword>
<dbReference type="AlphaFoldDB" id="A0AAQ4D1H6"/>
<dbReference type="InterPro" id="IPR029052">
    <property type="entry name" value="Metallo-depent_PP-like"/>
</dbReference>
<organism evidence="9 10">
    <name type="scientific">Amblyomma americanum</name>
    <name type="common">Lone star tick</name>
    <dbReference type="NCBI Taxonomy" id="6943"/>
    <lineage>
        <taxon>Eukaryota</taxon>
        <taxon>Metazoa</taxon>
        <taxon>Ecdysozoa</taxon>
        <taxon>Arthropoda</taxon>
        <taxon>Chelicerata</taxon>
        <taxon>Arachnida</taxon>
        <taxon>Acari</taxon>
        <taxon>Parasitiformes</taxon>
        <taxon>Ixodida</taxon>
        <taxon>Ixodoidea</taxon>
        <taxon>Ixodidae</taxon>
        <taxon>Amblyomminae</taxon>
        <taxon>Amblyomma</taxon>
    </lineage>
</organism>
<dbReference type="InterPro" id="IPR008334">
    <property type="entry name" value="5'-Nucleotdase_C"/>
</dbReference>
<dbReference type="PANTHER" id="PTHR11575">
    <property type="entry name" value="5'-NUCLEOTIDASE-RELATED"/>
    <property type="match status" value="1"/>
</dbReference>
<comment type="similarity">
    <text evidence="3 7">Belongs to the 5'-nucleotidase family.</text>
</comment>
<dbReference type="GO" id="GO:0006196">
    <property type="term" value="P:AMP catabolic process"/>
    <property type="evidence" value="ECO:0007669"/>
    <property type="project" value="TreeGrafter"/>
</dbReference>
<evidence type="ECO:0000256" key="5">
    <source>
        <dbReference type="ARBA" id="ARBA00022525"/>
    </source>
</evidence>
<keyword evidence="5" id="KW-0964">Secreted</keyword>
<evidence type="ECO:0000256" key="6">
    <source>
        <dbReference type="ARBA" id="ARBA00022729"/>
    </source>
</evidence>
<evidence type="ECO:0000256" key="7">
    <source>
        <dbReference type="RuleBase" id="RU362119"/>
    </source>
</evidence>
<name>A0AAQ4D1H6_AMBAM</name>
<dbReference type="GO" id="GO:0005886">
    <property type="term" value="C:plasma membrane"/>
    <property type="evidence" value="ECO:0007669"/>
    <property type="project" value="TreeGrafter"/>
</dbReference>
<dbReference type="Gene3D" id="3.90.780.10">
    <property type="entry name" value="5'-Nucleotidase, C-terminal domain"/>
    <property type="match status" value="1"/>
</dbReference>
<dbReference type="GO" id="GO:0000166">
    <property type="term" value="F:nucleotide binding"/>
    <property type="evidence" value="ECO:0007669"/>
    <property type="project" value="UniProtKB-KW"/>
</dbReference>
<dbReference type="FunFam" id="3.90.780.10:FF:000004">
    <property type="entry name" value="UDP-sugar hydrolase, putative"/>
    <property type="match status" value="1"/>
</dbReference>
<dbReference type="SUPFAM" id="SSF55816">
    <property type="entry name" value="5'-nucleotidase (syn. UDP-sugar hydrolase), C-terminal domain"/>
    <property type="match status" value="1"/>
</dbReference>
<dbReference type="Pfam" id="PF02872">
    <property type="entry name" value="5_nucleotid_C"/>
    <property type="match status" value="1"/>
</dbReference>
<reference evidence="9 10" key="1">
    <citation type="journal article" date="2023" name="Arcadia Sci">
        <title>De novo assembly of a long-read Amblyomma americanum tick genome.</title>
        <authorList>
            <person name="Chou S."/>
            <person name="Poskanzer K.E."/>
            <person name="Rollins M."/>
            <person name="Thuy-Boun P.S."/>
        </authorList>
    </citation>
    <scope>NUCLEOTIDE SEQUENCE [LARGE SCALE GENOMIC DNA]</scope>
    <source>
        <strain evidence="9">F_SG_1</strain>
        <tissue evidence="9">Salivary glands</tissue>
    </source>
</reference>
<dbReference type="InterPro" id="IPR006179">
    <property type="entry name" value="5_nucleotidase/apyrase"/>
</dbReference>
<evidence type="ECO:0000256" key="4">
    <source>
        <dbReference type="ARBA" id="ARBA00012643"/>
    </source>
</evidence>
<gene>
    <name evidence="9" type="ORF">V5799_000982</name>
</gene>
<comment type="catalytic activity">
    <reaction evidence="1">
        <text>a ribonucleoside 5'-phosphate + H2O = a ribonucleoside + phosphate</text>
        <dbReference type="Rhea" id="RHEA:12484"/>
        <dbReference type="ChEBI" id="CHEBI:15377"/>
        <dbReference type="ChEBI" id="CHEBI:18254"/>
        <dbReference type="ChEBI" id="CHEBI:43474"/>
        <dbReference type="ChEBI" id="CHEBI:58043"/>
        <dbReference type="EC" id="3.1.3.5"/>
    </reaction>
</comment>
<comment type="subcellular location">
    <subcellularLocation>
        <location evidence="2">Secreted</location>
    </subcellularLocation>
</comment>
<feature type="domain" description="5'-Nucleotidase C-terminal" evidence="8">
    <location>
        <begin position="184"/>
        <end position="358"/>
    </location>
</feature>
<proteinExistence type="inferred from homology"/>
<evidence type="ECO:0000256" key="3">
    <source>
        <dbReference type="ARBA" id="ARBA00006654"/>
    </source>
</evidence>
<dbReference type="SUPFAM" id="SSF56300">
    <property type="entry name" value="Metallo-dependent phosphatases"/>
    <property type="match status" value="1"/>
</dbReference>
<protein>
    <recommendedName>
        <fullName evidence="4">5'-nucleotidase</fullName>
        <ecNumber evidence="4">3.1.3.5</ecNumber>
    </recommendedName>
</protein>
<dbReference type="Gene3D" id="3.60.21.10">
    <property type="match status" value="1"/>
</dbReference>
<dbReference type="PRINTS" id="PR01607">
    <property type="entry name" value="APYRASEFAMLY"/>
</dbReference>
<comment type="caution">
    <text evidence="9">The sequence shown here is derived from an EMBL/GenBank/DDBJ whole genome shotgun (WGS) entry which is preliminary data.</text>
</comment>
<dbReference type="GO" id="GO:0008253">
    <property type="term" value="F:5'-nucleotidase activity"/>
    <property type="evidence" value="ECO:0007669"/>
    <property type="project" value="UniProtKB-EC"/>
</dbReference>
<keyword evidence="7" id="KW-0378">Hydrolase</keyword>
<accession>A0AAQ4D1H6</accession>